<dbReference type="RefSeq" id="WP_125672626.1">
    <property type="nucleotide sequence ID" value="NZ_RCOS01000160.1"/>
</dbReference>
<sequence length="269" mass="29913">MGVLLEISAHMYKEIKYIMRDPAWLIVFSIFPYIMAAISYLMGIASSYISPDAFSEFQRNTGSENVLLYFLTGYGIMFPSFLVVSVASENTGAEIASGTLEQVFVSPARRELFLLFSSFPYVMVAMLGLIISYAPLMLMNISLPDFIIAILMVFIGLLPLLGLGIMASNLTIKVKEYWSAANFLQAFLTLFSGFAYPISVLPEWMRLVSYILPTSHAVELVRRVIEAHSISYGNLYSIALMAIAYILAGVISFKLVEREGERSGSIYSS</sequence>
<protein>
    <submittedName>
        <fullName evidence="7">ABC transporter permease</fullName>
    </submittedName>
</protein>
<feature type="transmembrane region" description="Helical" evidence="5">
    <location>
        <begin position="112"/>
        <end position="134"/>
    </location>
</feature>
<dbReference type="InterPro" id="IPR013525">
    <property type="entry name" value="ABC2_TM"/>
</dbReference>
<gene>
    <name evidence="7" type="ORF">D6D85_14325</name>
</gene>
<keyword evidence="4 5" id="KW-0472">Membrane</keyword>
<evidence type="ECO:0000259" key="6">
    <source>
        <dbReference type="Pfam" id="PF01061"/>
    </source>
</evidence>
<feature type="domain" description="ABC-2 type transporter transmembrane" evidence="6">
    <location>
        <begin position="9"/>
        <end position="223"/>
    </location>
</feature>
<reference evidence="7 8" key="1">
    <citation type="submission" date="2018-10" db="EMBL/GenBank/DDBJ databases">
        <title>Co-occurring genomic capacity for anaerobic methane metabolism and dissimilatory sulfite reduction discovered in the Korarchaeota.</title>
        <authorList>
            <person name="Mckay L.J."/>
            <person name="Dlakic M."/>
            <person name="Fields M.W."/>
            <person name="Delmont T.O."/>
            <person name="Eren A.M."/>
            <person name="Jay Z.J."/>
            <person name="Klingelsmith K.B."/>
            <person name="Rusch D.B."/>
            <person name="Inskeep W.P."/>
        </authorList>
    </citation>
    <scope>NUCLEOTIDE SEQUENCE [LARGE SCALE GENOMIC DNA]</scope>
    <source>
        <strain evidence="7 8">MDKW</strain>
    </source>
</reference>
<dbReference type="GO" id="GO:0140359">
    <property type="term" value="F:ABC-type transporter activity"/>
    <property type="evidence" value="ECO:0007669"/>
    <property type="project" value="InterPro"/>
</dbReference>
<dbReference type="InterPro" id="IPR051784">
    <property type="entry name" value="Nod_factor_ABC_transporter"/>
</dbReference>
<proteinExistence type="predicted"/>
<organism evidence="7 8">
    <name type="scientific">Candidatus Methanodesulfokora washburnensis</name>
    <dbReference type="NCBI Taxonomy" id="2478471"/>
    <lineage>
        <taxon>Archaea</taxon>
        <taxon>Thermoproteota</taxon>
        <taxon>Candidatus Korarchaeia</taxon>
        <taxon>Candidatus Korarchaeia incertae sedis</taxon>
        <taxon>Candidatus Methanodesulfokora</taxon>
    </lineage>
</organism>
<evidence type="ECO:0000256" key="5">
    <source>
        <dbReference type="SAM" id="Phobius"/>
    </source>
</evidence>
<dbReference type="EMBL" id="RCOS01000160">
    <property type="protein sequence ID" value="RSN72310.1"/>
    <property type="molecule type" value="Genomic_DNA"/>
</dbReference>
<feature type="transmembrane region" description="Helical" evidence="5">
    <location>
        <begin position="66"/>
        <end position="87"/>
    </location>
</feature>
<dbReference type="PIRSF" id="PIRSF006648">
    <property type="entry name" value="DrrB"/>
    <property type="match status" value="1"/>
</dbReference>
<keyword evidence="8" id="KW-1185">Reference proteome</keyword>
<dbReference type="PANTHER" id="PTHR43229">
    <property type="entry name" value="NODULATION PROTEIN J"/>
    <property type="match status" value="1"/>
</dbReference>
<feature type="transmembrane region" description="Helical" evidence="5">
    <location>
        <begin position="177"/>
        <end position="198"/>
    </location>
</feature>
<feature type="transmembrane region" description="Helical" evidence="5">
    <location>
        <begin position="23"/>
        <end position="46"/>
    </location>
</feature>
<evidence type="ECO:0000313" key="7">
    <source>
        <dbReference type="EMBL" id="RSN72310.1"/>
    </source>
</evidence>
<dbReference type="OrthoDB" id="147058at2157"/>
<dbReference type="AlphaFoldDB" id="A0A3R9PC53"/>
<name>A0A3R9PC53_9CREN</name>
<evidence type="ECO:0000256" key="1">
    <source>
        <dbReference type="ARBA" id="ARBA00004141"/>
    </source>
</evidence>
<dbReference type="Proteomes" id="UP000277582">
    <property type="component" value="Unassembled WGS sequence"/>
</dbReference>
<feature type="transmembrane region" description="Helical" evidence="5">
    <location>
        <begin position="146"/>
        <end position="165"/>
    </location>
</feature>
<keyword evidence="2 5" id="KW-0812">Transmembrane</keyword>
<feature type="transmembrane region" description="Helical" evidence="5">
    <location>
        <begin position="235"/>
        <end position="256"/>
    </location>
</feature>
<accession>A0A3R9PC53</accession>
<dbReference type="Pfam" id="PF01061">
    <property type="entry name" value="ABC2_membrane"/>
    <property type="match status" value="1"/>
</dbReference>
<evidence type="ECO:0000256" key="3">
    <source>
        <dbReference type="ARBA" id="ARBA00022989"/>
    </source>
</evidence>
<evidence type="ECO:0000256" key="4">
    <source>
        <dbReference type="ARBA" id="ARBA00023136"/>
    </source>
</evidence>
<dbReference type="GO" id="GO:0043190">
    <property type="term" value="C:ATP-binding cassette (ABC) transporter complex"/>
    <property type="evidence" value="ECO:0007669"/>
    <property type="project" value="InterPro"/>
</dbReference>
<comment type="subcellular location">
    <subcellularLocation>
        <location evidence="1">Membrane</location>
        <topology evidence="1">Multi-pass membrane protein</topology>
    </subcellularLocation>
</comment>
<evidence type="ECO:0000256" key="2">
    <source>
        <dbReference type="ARBA" id="ARBA00022692"/>
    </source>
</evidence>
<comment type="caution">
    <text evidence="7">The sequence shown here is derived from an EMBL/GenBank/DDBJ whole genome shotgun (WGS) entry which is preliminary data.</text>
</comment>
<dbReference type="InterPro" id="IPR000412">
    <property type="entry name" value="ABC_2_transport"/>
</dbReference>
<dbReference type="PANTHER" id="PTHR43229:SF3">
    <property type="entry name" value="ABC-TYPE MULTIDRUG TRANSPORT SYSTEM, PERMEASE COMPONENT"/>
    <property type="match status" value="1"/>
</dbReference>
<evidence type="ECO:0000313" key="8">
    <source>
        <dbReference type="Proteomes" id="UP000277582"/>
    </source>
</evidence>
<keyword evidence="3 5" id="KW-1133">Transmembrane helix</keyword>